<dbReference type="PANTHER" id="PTHR34473">
    <property type="entry name" value="UPF0699 TRANSMEMBRANE PROTEIN YDBS"/>
    <property type="match status" value="1"/>
</dbReference>
<feature type="transmembrane region" description="Helical" evidence="6">
    <location>
        <begin position="51"/>
        <end position="71"/>
    </location>
</feature>
<feature type="compositionally biased region" description="Low complexity" evidence="5">
    <location>
        <begin position="17"/>
        <end position="34"/>
    </location>
</feature>
<evidence type="ECO:0000256" key="2">
    <source>
        <dbReference type="ARBA" id="ARBA00022692"/>
    </source>
</evidence>
<sequence length="584" mass="61779">MSTPEQHPGSAPPGPAPADSDPSGAAAPDAAPSDPAAPPTPRRRTHPITPLVTGWKIVVGIVAVISAQNIARLVEDFTVTRALIGAGVLVAAIVVAIALSGISWWFMTYAVDDDGVSLHTGMISKSRQYAPRARIESVSVERPLLARVLGLAKVRVELAGGGESYLDIEYIRSADAERLRRRILGIAALPGPAAEGAPPSPGGAGAGSEAETGSGDGQPLEEQAERAGTGTLENVLYDGVTDGELIAKIPTGRLVRSLLRDLGFLLGTIMSIVGVGVAISLALWQDGFSFAVIIALLPTAITIPKYVFGRIESGWGFVSRHTDRGLRMRRGLANTRTDNIASGRIQRFVLRRPLLWRGPAWTAVSVTVSGIDDAGENGAENVLPVGTPDELGATLGHLAVPLGTSDDLETLEHLLTARARDIEGLRTPVRPFWIARRTEVTVLLPGALIHRSGLLARTVAIIPRERVQGLTLEDDPFGRRLGVLDLAVGVAGDTDERLTGLAREDARALHAVLARDARTLRRYRDREQWPQPALGRRAPGVAEVAAIDRGDSGEGDETAAFRTVAVDAAATAADEPTDAPREDR</sequence>
<feature type="region of interest" description="Disordered" evidence="5">
    <location>
        <begin position="192"/>
        <end position="225"/>
    </location>
</feature>
<evidence type="ECO:0000256" key="5">
    <source>
        <dbReference type="SAM" id="MobiDB-lite"/>
    </source>
</evidence>
<protein>
    <submittedName>
        <fullName evidence="8">Membrane protein</fullName>
    </submittedName>
</protein>
<evidence type="ECO:0000313" key="9">
    <source>
        <dbReference type="Proteomes" id="UP000698222"/>
    </source>
</evidence>
<comment type="caution">
    <text evidence="8">The sequence shown here is derived from an EMBL/GenBank/DDBJ whole genome shotgun (WGS) entry which is preliminary data.</text>
</comment>
<evidence type="ECO:0000313" key="8">
    <source>
        <dbReference type="EMBL" id="MBP2411069.1"/>
    </source>
</evidence>
<feature type="domain" description="YdbS-like PH" evidence="7">
    <location>
        <begin position="104"/>
        <end position="183"/>
    </location>
</feature>
<keyword evidence="9" id="KW-1185">Reference proteome</keyword>
<feature type="region of interest" description="Disordered" evidence="5">
    <location>
        <begin position="1"/>
        <end position="47"/>
    </location>
</feature>
<feature type="domain" description="YdbS-like PH" evidence="7">
    <location>
        <begin position="447"/>
        <end position="510"/>
    </location>
</feature>
<organism evidence="8 9">
    <name type="scientific">Brachybacterium fresconis</name>
    <dbReference type="NCBI Taxonomy" id="173363"/>
    <lineage>
        <taxon>Bacteria</taxon>
        <taxon>Bacillati</taxon>
        <taxon>Actinomycetota</taxon>
        <taxon>Actinomycetes</taxon>
        <taxon>Micrococcales</taxon>
        <taxon>Dermabacteraceae</taxon>
        <taxon>Brachybacterium</taxon>
    </lineage>
</organism>
<dbReference type="Proteomes" id="UP000698222">
    <property type="component" value="Unassembled WGS sequence"/>
</dbReference>
<dbReference type="Pfam" id="PF03703">
    <property type="entry name" value="bPH_2"/>
    <property type="match status" value="2"/>
</dbReference>
<dbReference type="InterPro" id="IPR005182">
    <property type="entry name" value="YdbS-like_PH"/>
</dbReference>
<evidence type="ECO:0000256" key="1">
    <source>
        <dbReference type="ARBA" id="ARBA00004651"/>
    </source>
</evidence>
<gene>
    <name evidence="8" type="ORF">JOF44_003972</name>
</gene>
<name>A0ABS4YQK1_9MICO</name>
<evidence type="ECO:0000256" key="4">
    <source>
        <dbReference type="ARBA" id="ARBA00023136"/>
    </source>
</evidence>
<reference evidence="8 9" key="1">
    <citation type="submission" date="2021-03" db="EMBL/GenBank/DDBJ databases">
        <title>Sequencing the genomes of 1000 actinobacteria strains.</title>
        <authorList>
            <person name="Klenk H.-P."/>
        </authorList>
    </citation>
    <scope>NUCLEOTIDE SEQUENCE [LARGE SCALE GENOMIC DNA]</scope>
    <source>
        <strain evidence="8 9">DSM 14564</strain>
    </source>
</reference>
<dbReference type="InterPro" id="IPR036640">
    <property type="entry name" value="ABC1_TM_sf"/>
</dbReference>
<keyword evidence="4 6" id="KW-0472">Membrane</keyword>
<dbReference type="SUPFAM" id="SSF90123">
    <property type="entry name" value="ABC transporter transmembrane region"/>
    <property type="match status" value="1"/>
</dbReference>
<dbReference type="PANTHER" id="PTHR34473:SF2">
    <property type="entry name" value="UPF0699 TRANSMEMBRANE PROTEIN YDBT"/>
    <property type="match status" value="1"/>
</dbReference>
<feature type="transmembrane region" description="Helical" evidence="6">
    <location>
        <begin position="262"/>
        <end position="284"/>
    </location>
</feature>
<dbReference type="EMBL" id="JAGIOC010000001">
    <property type="protein sequence ID" value="MBP2411069.1"/>
    <property type="molecule type" value="Genomic_DNA"/>
</dbReference>
<evidence type="ECO:0000259" key="7">
    <source>
        <dbReference type="Pfam" id="PF03703"/>
    </source>
</evidence>
<keyword evidence="3 6" id="KW-1133">Transmembrane helix</keyword>
<dbReference type="RefSeq" id="WP_209895435.1">
    <property type="nucleotide sequence ID" value="NZ_BAAAJV010000050.1"/>
</dbReference>
<evidence type="ECO:0000256" key="6">
    <source>
        <dbReference type="SAM" id="Phobius"/>
    </source>
</evidence>
<keyword evidence="2 6" id="KW-0812">Transmembrane</keyword>
<feature type="transmembrane region" description="Helical" evidence="6">
    <location>
        <begin position="83"/>
        <end position="107"/>
    </location>
</feature>
<comment type="subcellular location">
    <subcellularLocation>
        <location evidence="1">Cell membrane</location>
        <topology evidence="1">Multi-pass membrane protein</topology>
    </subcellularLocation>
</comment>
<accession>A0ABS4YQK1</accession>
<proteinExistence type="predicted"/>
<evidence type="ECO:0000256" key="3">
    <source>
        <dbReference type="ARBA" id="ARBA00022989"/>
    </source>
</evidence>